<keyword evidence="4" id="KW-1185">Reference proteome</keyword>
<organism evidence="3 4">
    <name type="scientific">Clostridium sulfidigenes</name>
    <dbReference type="NCBI Taxonomy" id="318464"/>
    <lineage>
        <taxon>Bacteria</taxon>
        <taxon>Bacillati</taxon>
        <taxon>Bacillota</taxon>
        <taxon>Clostridia</taxon>
        <taxon>Eubacteriales</taxon>
        <taxon>Clostridiaceae</taxon>
        <taxon>Clostridium</taxon>
    </lineage>
</organism>
<sequence length="219" mass="24561">MKINKKIIYPIALIGIYMVYFFFLVKYLYNNNLLIGVNSITKVNIGIQLLGDFLANLLIVIVIISIMLRKKQSLNITGTTRNGKIVACILFAIYIGIFFIKGDFSLAGIYKPFFFLIVVGFSEEFIFRGYLFTELDKELPTYLAIIISGMMWGAMHATIPIITNNYSGIQSFSAIISTFGGYTAAGAIFALLYKKSNSLIVPILVHALLDFYPVLMNKI</sequence>
<dbReference type="RefSeq" id="WP_035134754.1">
    <property type="nucleotide sequence ID" value="NZ_JPMD01000038.1"/>
</dbReference>
<feature type="transmembrane region" description="Helical" evidence="1">
    <location>
        <begin position="49"/>
        <end position="69"/>
    </location>
</feature>
<gene>
    <name evidence="3" type="ORF">IO99_15400</name>
</gene>
<keyword evidence="1" id="KW-1133">Transmembrane helix</keyword>
<protein>
    <recommendedName>
        <fullName evidence="2">CAAX prenyl protease 2/Lysostaphin resistance protein A-like domain-containing protein</fullName>
    </recommendedName>
</protein>
<dbReference type="PANTHER" id="PTHR35797:SF1">
    <property type="entry name" value="PROTEASE"/>
    <property type="match status" value="1"/>
</dbReference>
<dbReference type="PANTHER" id="PTHR35797">
    <property type="entry name" value="PROTEASE-RELATED"/>
    <property type="match status" value="1"/>
</dbReference>
<dbReference type="InterPro" id="IPR042150">
    <property type="entry name" value="MmRce1-like"/>
</dbReference>
<evidence type="ECO:0000313" key="4">
    <source>
        <dbReference type="Proteomes" id="UP000028542"/>
    </source>
</evidence>
<dbReference type="eggNOG" id="COG1266">
    <property type="taxonomic scope" value="Bacteria"/>
</dbReference>
<accession>A0A084J8M2</accession>
<feature type="transmembrane region" description="Helical" evidence="1">
    <location>
        <begin position="81"/>
        <end position="100"/>
    </location>
</feature>
<dbReference type="GO" id="GO:0004175">
    <property type="term" value="F:endopeptidase activity"/>
    <property type="evidence" value="ECO:0007669"/>
    <property type="project" value="UniProtKB-ARBA"/>
</dbReference>
<feature type="transmembrane region" description="Helical" evidence="1">
    <location>
        <begin position="112"/>
        <end position="131"/>
    </location>
</feature>
<dbReference type="Pfam" id="PF02517">
    <property type="entry name" value="Rce1-like"/>
    <property type="match status" value="1"/>
</dbReference>
<keyword evidence="1" id="KW-0472">Membrane</keyword>
<evidence type="ECO:0000259" key="2">
    <source>
        <dbReference type="Pfam" id="PF02517"/>
    </source>
</evidence>
<feature type="transmembrane region" description="Helical" evidence="1">
    <location>
        <begin position="7"/>
        <end position="29"/>
    </location>
</feature>
<feature type="transmembrane region" description="Helical" evidence="1">
    <location>
        <begin position="169"/>
        <end position="192"/>
    </location>
</feature>
<keyword evidence="1" id="KW-0812">Transmembrane</keyword>
<comment type="caution">
    <text evidence="3">The sequence shown here is derived from an EMBL/GenBank/DDBJ whole genome shotgun (WGS) entry which is preliminary data.</text>
</comment>
<evidence type="ECO:0000313" key="3">
    <source>
        <dbReference type="EMBL" id="KEZ85306.1"/>
    </source>
</evidence>
<dbReference type="STRING" id="318464.IO99_15400"/>
<reference evidence="3 4" key="1">
    <citation type="submission" date="2014-07" db="EMBL/GenBank/DDBJ databases">
        <title>Draft genome of Clostridium sulfidigenes 113A isolated from sediments associated with methane hydrate from Krishna Godavari basin.</title>
        <authorList>
            <person name="Honkalas V.S."/>
            <person name="Dabir A.P."/>
            <person name="Arora P."/>
            <person name="Dhakephalkar P.K."/>
        </authorList>
    </citation>
    <scope>NUCLEOTIDE SEQUENCE [LARGE SCALE GENOMIC DNA]</scope>
    <source>
        <strain evidence="3 4">113A</strain>
    </source>
</reference>
<feature type="transmembrane region" description="Helical" evidence="1">
    <location>
        <begin position="143"/>
        <end position="163"/>
    </location>
</feature>
<dbReference type="GO" id="GO:0080120">
    <property type="term" value="P:CAAX-box protein maturation"/>
    <property type="evidence" value="ECO:0007669"/>
    <property type="project" value="UniProtKB-ARBA"/>
</dbReference>
<dbReference type="Proteomes" id="UP000028542">
    <property type="component" value="Unassembled WGS sequence"/>
</dbReference>
<feature type="domain" description="CAAX prenyl protease 2/Lysostaphin resistance protein A-like" evidence="2">
    <location>
        <begin position="113"/>
        <end position="211"/>
    </location>
</feature>
<evidence type="ECO:0000256" key="1">
    <source>
        <dbReference type="SAM" id="Phobius"/>
    </source>
</evidence>
<name>A0A084J8M2_9CLOT</name>
<proteinExistence type="predicted"/>
<dbReference type="AlphaFoldDB" id="A0A084J8M2"/>
<dbReference type="EMBL" id="JPMD01000038">
    <property type="protein sequence ID" value="KEZ85306.1"/>
    <property type="molecule type" value="Genomic_DNA"/>
</dbReference>
<dbReference type="InterPro" id="IPR003675">
    <property type="entry name" value="Rce1/LyrA-like_dom"/>
</dbReference>